<dbReference type="EMBL" id="JACTNF010000047">
    <property type="protein sequence ID" value="MBO1077182.1"/>
    <property type="molecule type" value="Genomic_DNA"/>
</dbReference>
<dbReference type="InterPro" id="IPR042100">
    <property type="entry name" value="Bug_dom1"/>
</dbReference>
<accession>A0ABS3KI99</accession>
<protein>
    <recommendedName>
        <fullName evidence="4">Tripartite tricarboxylate transporter substrate binding protein</fullName>
    </recommendedName>
</protein>
<organism evidence="2 3">
    <name type="scientific">Roseomonas marmotae</name>
    <dbReference type="NCBI Taxonomy" id="2768161"/>
    <lineage>
        <taxon>Bacteria</taxon>
        <taxon>Pseudomonadati</taxon>
        <taxon>Pseudomonadota</taxon>
        <taxon>Alphaproteobacteria</taxon>
        <taxon>Acetobacterales</taxon>
        <taxon>Roseomonadaceae</taxon>
        <taxon>Roseomonas</taxon>
    </lineage>
</organism>
<comment type="caution">
    <text evidence="2">The sequence shown here is derived from an EMBL/GenBank/DDBJ whole genome shotgun (WGS) entry which is preliminary data.</text>
</comment>
<dbReference type="Pfam" id="PF03401">
    <property type="entry name" value="TctC"/>
    <property type="match status" value="1"/>
</dbReference>
<dbReference type="PIRSF" id="PIRSF017082">
    <property type="entry name" value="YflP"/>
    <property type="match status" value="1"/>
</dbReference>
<evidence type="ECO:0008006" key="4">
    <source>
        <dbReference type="Google" id="ProtNLM"/>
    </source>
</evidence>
<dbReference type="Proteomes" id="UP001518990">
    <property type="component" value="Unassembled WGS sequence"/>
</dbReference>
<evidence type="ECO:0000313" key="2">
    <source>
        <dbReference type="EMBL" id="MBO1077182.1"/>
    </source>
</evidence>
<proteinExistence type="inferred from homology"/>
<evidence type="ECO:0000256" key="1">
    <source>
        <dbReference type="ARBA" id="ARBA00006987"/>
    </source>
</evidence>
<evidence type="ECO:0000313" key="3">
    <source>
        <dbReference type="Proteomes" id="UP001518990"/>
    </source>
</evidence>
<dbReference type="Gene3D" id="3.40.190.150">
    <property type="entry name" value="Bordetella uptake gene, domain 1"/>
    <property type="match status" value="1"/>
</dbReference>
<dbReference type="InterPro" id="IPR005064">
    <property type="entry name" value="BUG"/>
</dbReference>
<dbReference type="SUPFAM" id="SSF53850">
    <property type="entry name" value="Periplasmic binding protein-like II"/>
    <property type="match status" value="1"/>
</dbReference>
<sequence length="303" mass="31800">MAAPALAQRAPAGPIKIVVGFGAGGLADITIRIVAERLSQRLGQPVLIDNRPGAGGSVAARAAASAERDGQTLAVLTTGNAIYKWLFASLPYDPVADFTAISGLAAFDLLMLTGSQSPLRSYADVKARAQDSLSIATIGSGSTQNIAGEWLKLAAGMNATVIPYRSTPEVLTSLQRGDTDIGFESYAGARGALEGGQVRAIASTGERRSQLLPDLPTLREAGLPNYAIVGWNALFAPAGTPKAVVDMLNQHVTAILAAPDIRQRLLELGVEPMPNTPEQMAARLRQDIDAWGEVIRRTGIQPQ</sequence>
<dbReference type="PANTHER" id="PTHR42928">
    <property type="entry name" value="TRICARBOXYLATE-BINDING PROTEIN"/>
    <property type="match status" value="1"/>
</dbReference>
<gene>
    <name evidence="2" type="ORF">IAI60_21485</name>
</gene>
<reference evidence="2 3" key="1">
    <citation type="submission" date="2020-09" db="EMBL/GenBank/DDBJ databases">
        <title>Roseomonas.</title>
        <authorList>
            <person name="Zhu W."/>
        </authorList>
    </citation>
    <scope>NUCLEOTIDE SEQUENCE [LARGE SCALE GENOMIC DNA]</scope>
    <source>
        <strain evidence="2 3">1311</strain>
    </source>
</reference>
<dbReference type="PANTHER" id="PTHR42928:SF5">
    <property type="entry name" value="BLR1237 PROTEIN"/>
    <property type="match status" value="1"/>
</dbReference>
<comment type="similarity">
    <text evidence="1">Belongs to the UPF0065 (bug) family.</text>
</comment>
<name>A0ABS3KI99_9PROT</name>
<keyword evidence="3" id="KW-1185">Reference proteome</keyword>
<dbReference type="Gene3D" id="3.40.190.10">
    <property type="entry name" value="Periplasmic binding protein-like II"/>
    <property type="match status" value="1"/>
</dbReference>
<dbReference type="RefSeq" id="WP_207451132.1">
    <property type="nucleotide sequence ID" value="NZ_CP061096.1"/>
</dbReference>